<keyword evidence="5" id="KW-0949">S-adenosyl-L-methionine</keyword>
<dbReference type="GO" id="GO:0004164">
    <property type="term" value="F:diphthine synthase activity"/>
    <property type="evidence" value="ECO:0007669"/>
    <property type="project" value="UniProtKB-EC"/>
</dbReference>
<evidence type="ECO:0000256" key="4">
    <source>
        <dbReference type="ARBA" id="ARBA00022679"/>
    </source>
</evidence>
<dbReference type="Pfam" id="PF00590">
    <property type="entry name" value="TP_methylase"/>
    <property type="match status" value="1"/>
</dbReference>
<dbReference type="UniPathway" id="UPA00559"/>
<comment type="caution">
    <text evidence="7">The sequence shown here is derived from an EMBL/GenBank/DDBJ whole genome shotgun (WGS) entry which is preliminary data.</text>
</comment>
<protein>
    <submittedName>
        <fullName evidence="7">Diphthine synthase</fullName>
        <ecNumber evidence="7">2.1.1.98</ecNumber>
    </submittedName>
</protein>
<dbReference type="EC" id="2.1.1.98" evidence="7"/>
<organism evidence="7">
    <name type="scientific">mine drainage metagenome</name>
    <dbReference type="NCBI Taxonomy" id="410659"/>
    <lineage>
        <taxon>unclassified sequences</taxon>
        <taxon>metagenomes</taxon>
        <taxon>ecological metagenomes</taxon>
    </lineage>
</organism>
<dbReference type="SUPFAM" id="SSF53790">
    <property type="entry name" value="Tetrapyrrole methylase"/>
    <property type="match status" value="1"/>
</dbReference>
<dbReference type="CDD" id="cd11647">
    <property type="entry name" value="DHP5_DphB"/>
    <property type="match status" value="1"/>
</dbReference>
<evidence type="ECO:0000256" key="5">
    <source>
        <dbReference type="ARBA" id="ARBA00022691"/>
    </source>
</evidence>
<feature type="domain" description="Tetrapyrrole methylase" evidence="6">
    <location>
        <begin position="4"/>
        <end position="225"/>
    </location>
</feature>
<reference evidence="7" key="2">
    <citation type="journal article" date="2014" name="ISME J.">
        <title>Microbial stratification in low pH oxic and suboxic macroscopic growths along an acid mine drainage.</title>
        <authorList>
            <person name="Mendez-Garcia C."/>
            <person name="Mesa V."/>
            <person name="Sprenger R.R."/>
            <person name="Richter M."/>
            <person name="Diez M.S."/>
            <person name="Solano J."/>
            <person name="Bargiela R."/>
            <person name="Golyshina O.V."/>
            <person name="Manteca A."/>
            <person name="Ramos J.L."/>
            <person name="Gallego J.R."/>
            <person name="Llorente I."/>
            <person name="Martins Dos Santos V.A."/>
            <person name="Jensen O.N."/>
            <person name="Pelaez A.I."/>
            <person name="Sanchez J."/>
            <person name="Ferrer M."/>
        </authorList>
    </citation>
    <scope>NUCLEOTIDE SEQUENCE</scope>
</reference>
<evidence type="ECO:0000256" key="2">
    <source>
        <dbReference type="ARBA" id="ARBA00006729"/>
    </source>
</evidence>
<evidence type="ECO:0000259" key="6">
    <source>
        <dbReference type="Pfam" id="PF00590"/>
    </source>
</evidence>
<dbReference type="InterPro" id="IPR014777">
    <property type="entry name" value="4pyrrole_Mease_sub1"/>
</dbReference>
<evidence type="ECO:0000256" key="1">
    <source>
        <dbReference type="ARBA" id="ARBA00005156"/>
    </source>
</evidence>
<dbReference type="GO" id="GO:0017183">
    <property type="term" value="P:protein histidyl modification to diphthamide"/>
    <property type="evidence" value="ECO:0007669"/>
    <property type="project" value="UniProtKB-UniPathway"/>
</dbReference>
<reference evidence="7" key="1">
    <citation type="submission" date="2013-08" db="EMBL/GenBank/DDBJ databases">
        <authorList>
            <person name="Mendez C."/>
            <person name="Richter M."/>
            <person name="Ferrer M."/>
            <person name="Sanchez J."/>
        </authorList>
    </citation>
    <scope>NUCLEOTIDE SEQUENCE</scope>
</reference>
<dbReference type="PANTHER" id="PTHR10882">
    <property type="entry name" value="DIPHTHINE SYNTHASE"/>
    <property type="match status" value="1"/>
</dbReference>
<comment type="pathway">
    <text evidence="1">Protein modification; peptidyl-diphthamide biosynthesis.</text>
</comment>
<dbReference type="Gene3D" id="3.30.950.10">
    <property type="entry name" value="Methyltransferase, Cobalt-precorrin-4 Transmethylase, Domain 2"/>
    <property type="match status" value="1"/>
</dbReference>
<keyword evidence="3 7" id="KW-0489">Methyltransferase</keyword>
<evidence type="ECO:0000256" key="3">
    <source>
        <dbReference type="ARBA" id="ARBA00022603"/>
    </source>
</evidence>
<dbReference type="Gene3D" id="3.40.1010.10">
    <property type="entry name" value="Cobalt-precorrin-4 Transmethylase, Domain 1"/>
    <property type="match status" value="1"/>
</dbReference>
<dbReference type="InterPro" id="IPR000878">
    <property type="entry name" value="4pyrrol_Mease"/>
</dbReference>
<dbReference type="HAMAP" id="MF_01084">
    <property type="entry name" value="Diphthine_synth"/>
    <property type="match status" value="1"/>
</dbReference>
<dbReference type="PANTHER" id="PTHR10882:SF0">
    <property type="entry name" value="DIPHTHINE METHYL ESTER SYNTHASE"/>
    <property type="match status" value="1"/>
</dbReference>
<gene>
    <name evidence="7" type="ORF">B1B_03043</name>
</gene>
<dbReference type="AlphaFoldDB" id="T1CV55"/>
<sequence length="269" mass="29147">MGELCFVGLGLRDERDLSLRALETLRGCHRVFLEEYTSRSTPGTVERLEALLGRPVELLDRADVEAETPILSALAAQEKVALVVVGEPFAATTHVSLRLAAQDHGHRWKVLHNASILTAGPSLAGLSLYKFGRTCSLPTPHENYRPRSPYEVLAQNTRAGSHSLVLLDLDPGASRYLSAPEALRLLASLETEWHEGVLPPGRRVVALARVGSDDPQVVVGPWEEVSRADLGPPLHALILPGEPLHFIEEDALSRWPRAPPGPPVGGALP</sequence>
<dbReference type="GO" id="GO:0032259">
    <property type="term" value="P:methylation"/>
    <property type="evidence" value="ECO:0007669"/>
    <property type="project" value="UniProtKB-KW"/>
</dbReference>
<accession>T1CV55</accession>
<evidence type="ECO:0000313" key="7">
    <source>
        <dbReference type="EMBL" id="EQD73770.1"/>
    </source>
</evidence>
<name>T1CV55_9ZZZZ</name>
<dbReference type="PIRSF" id="PIRSF036432">
    <property type="entry name" value="Diphthine_synth"/>
    <property type="match status" value="1"/>
</dbReference>
<dbReference type="InterPro" id="IPR035996">
    <property type="entry name" value="4pyrrol_Methylase_sf"/>
</dbReference>
<dbReference type="EMBL" id="AUZY01001842">
    <property type="protein sequence ID" value="EQD73770.1"/>
    <property type="molecule type" value="Genomic_DNA"/>
</dbReference>
<keyword evidence="4 7" id="KW-0808">Transferase</keyword>
<dbReference type="InterPro" id="IPR004551">
    <property type="entry name" value="Dphthn_synthase"/>
</dbReference>
<dbReference type="InterPro" id="IPR014776">
    <property type="entry name" value="4pyrrole_Mease_sub2"/>
</dbReference>
<comment type="similarity">
    <text evidence="2">Belongs to the diphthine synthase family.</text>
</comment>
<proteinExistence type="inferred from homology"/>
<dbReference type="NCBIfam" id="TIGR00522">
    <property type="entry name" value="dph5"/>
    <property type="match status" value="1"/>
</dbReference>